<feature type="region of interest" description="Disordered" evidence="1">
    <location>
        <begin position="48"/>
        <end position="70"/>
    </location>
</feature>
<evidence type="ECO:0000256" key="1">
    <source>
        <dbReference type="SAM" id="MobiDB-lite"/>
    </source>
</evidence>
<evidence type="ECO:0000313" key="3">
    <source>
        <dbReference type="Proteomes" id="UP001372834"/>
    </source>
</evidence>
<accession>A0AAN8NX89</accession>
<dbReference type="AlphaFoldDB" id="A0AAN8NX89"/>
<organism evidence="2 3">
    <name type="scientific">Polyplax serrata</name>
    <name type="common">Common mouse louse</name>
    <dbReference type="NCBI Taxonomy" id="468196"/>
    <lineage>
        <taxon>Eukaryota</taxon>
        <taxon>Metazoa</taxon>
        <taxon>Ecdysozoa</taxon>
        <taxon>Arthropoda</taxon>
        <taxon>Hexapoda</taxon>
        <taxon>Insecta</taxon>
        <taxon>Pterygota</taxon>
        <taxon>Neoptera</taxon>
        <taxon>Paraneoptera</taxon>
        <taxon>Psocodea</taxon>
        <taxon>Troctomorpha</taxon>
        <taxon>Phthiraptera</taxon>
        <taxon>Anoplura</taxon>
        <taxon>Polyplacidae</taxon>
        <taxon>Polyplax</taxon>
    </lineage>
</organism>
<reference evidence="2 3" key="1">
    <citation type="submission" date="2023-10" db="EMBL/GenBank/DDBJ databases">
        <title>Genomes of two closely related lineages of the louse Polyplax serrata with different host specificities.</title>
        <authorList>
            <person name="Martinu J."/>
            <person name="Tarabai H."/>
            <person name="Stefka J."/>
            <person name="Hypsa V."/>
        </authorList>
    </citation>
    <scope>NUCLEOTIDE SEQUENCE [LARGE SCALE GENOMIC DNA]</scope>
    <source>
        <strain evidence="2">HR10_N</strain>
    </source>
</reference>
<feature type="compositionally biased region" description="Basic and acidic residues" evidence="1">
    <location>
        <begin position="55"/>
        <end position="70"/>
    </location>
</feature>
<dbReference type="EMBL" id="JAWJWE010000037">
    <property type="protein sequence ID" value="KAK6625429.1"/>
    <property type="molecule type" value="Genomic_DNA"/>
</dbReference>
<sequence length="70" mass="8275">MRKFGCLYLKERIKELAERLEVDMKVSNFIKGPTITVSLVSKKIGKKKNKKAERKVKQEDREDVRDPLQR</sequence>
<name>A0AAN8NX89_POLSC</name>
<evidence type="ECO:0000313" key="2">
    <source>
        <dbReference type="EMBL" id="KAK6625429.1"/>
    </source>
</evidence>
<protein>
    <submittedName>
        <fullName evidence="2">Uncharacterized protein</fullName>
    </submittedName>
</protein>
<dbReference type="Proteomes" id="UP001372834">
    <property type="component" value="Unassembled WGS sequence"/>
</dbReference>
<proteinExistence type="predicted"/>
<gene>
    <name evidence="2" type="ORF">RUM43_005727</name>
</gene>
<comment type="caution">
    <text evidence="2">The sequence shown here is derived from an EMBL/GenBank/DDBJ whole genome shotgun (WGS) entry which is preliminary data.</text>
</comment>